<feature type="domain" description="Methyltransferase type 11" evidence="1">
    <location>
        <begin position="84"/>
        <end position="144"/>
    </location>
</feature>
<dbReference type="InterPro" id="IPR013216">
    <property type="entry name" value="Methyltransf_11"/>
</dbReference>
<dbReference type="CDD" id="cd02440">
    <property type="entry name" value="AdoMet_MTases"/>
    <property type="match status" value="1"/>
</dbReference>
<organism evidence="2 3">
    <name type="scientific">Jimgerdemannia flammicorona</name>
    <dbReference type="NCBI Taxonomy" id="994334"/>
    <lineage>
        <taxon>Eukaryota</taxon>
        <taxon>Fungi</taxon>
        <taxon>Fungi incertae sedis</taxon>
        <taxon>Mucoromycota</taxon>
        <taxon>Mucoromycotina</taxon>
        <taxon>Endogonomycetes</taxon>
        <taxon>Endogonales</taxon>
        <taxon>Endogonaceae</taxon>
        <taxon>Jimgerdemannia</taxon>
    </lineage>
</organism>
<name>A0A433D208_9FUNG</name>
<evidence type="ECO:0000313" key="2">
    <source>
        <dbReference type="EMBL" id="RUP44865.1"/>
    </source>
</evidence>
<proteinExistence type="predicted"/>
<keyword evidence="2" id="KW-0489">Methyltransferase</keyword>
<dbReference type="AlphaFoldDB" id="A0A433D208"/>
<evidence type="ECO:0000313" key="3">
    <source>
        <dbReference type="Proteomes" id="UP000268093"/>
    </source>
</evidence>
<keyword evidence="2" id="KW-0808">Transferase</keyword>
<evidence type="ECO:0000259" key="1">
    <source>
        <dbReference type="Pfam" id="PF08241"/>
    </source>
</evidence>
<dbReference type="Proteomes" id="UP000268093">
    <property type="component" value="Unassembled WGS sequence"/>
</dbReference>
<dbReference type="GO" id="GO:0008757">
    <property type="term" value="F:S-adenosylmethionine-dependent methyltransferase activity"/>
    <property type="evidence" value="ECO:0007669"/>
    <property type="project" value="InterPro"/>
</dbReference>
<protein>
    <submittedName>
        <fullName evidence="2">S-adenosyl-L-methionine-dependent methyltransferase</fullName>
    </submittedName>
</protein>
<accession>A0A433D208</accession>
<reference evidence="2 3" key="1">
    <citation type="journal article" date="2018" name="New Phytol.">
        <title>Phylogenomics of Endogonaceae and evolution of mycorrhizas within Mucoromycota.</title>
        <authorList>
            <person name="Chang Y."/>
            <person name="Desiro A."/>
            <person name="Na H."/>
            <person name="Sandor L."/>
            <person name="Lipzen A."/>
            <person name="Clum A."/>
            <person name="Barry K."/>
            <person name="Grigoriev I.V."/>
            <person name="Martin F.M."/>
            <person name="Stajich J.E."/>
            <person name="Smith M.E."/>
            <person name="Bonito G."/>
            <person name="Spatafora J.W."/>
        </authorList>
    </citation>
    <scope>NUCLEOTIDE SEQUENCE [LARGE SCALE GENOMIC DNA]</scope>
    <source>
        <strain evidence="2 3">GMNB39</strain>
    </source>
</reference>
<gene>
    <name evidence="2" type="ORF">BC936DRAFT_148923</name>
</gene>
<dbReference type="GO" id="GO:0032259">
    <property type="term" value="P:methylation"/>
    <property type="evidence" value="ECO:0007669"/>
    <property type="project" value="UniProtKB-KW"/>
</dbReference>
<dbReference type="Gene3D" id="3.40.50.150">
    <property type="entry name" value="Vaccinia Virus protein VP39"/>
    <property type="match status" value="1"/>
</dbReference>
<dbReference type="InterPro" id="IPR029063">
    <property type="entry name" value="SAM-dependent_MTases_sf"/>
</dbReference>
<dbReference type="Pfam" id="PF08241">
    <property type="entry name" value="Methyltransf_11"/>
    <property type="match status" value="1"/>
</dbReference>
<dbReference type="EMBL" id="RBNI01008229">
    <property type="protein sequence ID" value="RUP44865.1"/>
    <property type="molecule type" value="Genomic_DNA"/>
</dbReference>
<keyword evidence="3" id="KW-1185">Reference proteome</keyword>
<comment type="caution">
    <text evidence="2">The sequence shown here is derived from an EMBL/GenBank/DDBJ whole genome shotgun (WGS) entry which is preliminary data.</text>
</comment>
<dbReference type="OrthoDB" id="2013972at2759"/>
<dbReference type="SUPFAM" id="SSF53335">
    <property type="entry name" value="S-adenosyl-L-methionine-dependent methyltransferases"/>
    <property type="match status" value="1"/>
</dbReference>
<sequence length="281" mass="31925">MTESDGYTSPDNDERGLGWMDNKKASLPYILGNSWKEIERRKTQHVIFQYALGRASAGAWAMDIAGLYPNCIVDGIDVPQYKFNKDDVPNNCNFTTCTITEPLPFEDSTFDYVFIRHMGLAVKAENWPAFLIELKRVMKPGGYLEWMDTDGAFHGGPEVTKFMSDVVGAIGKNGYDIRLARHNHRMVATAGFSDVTHNVFSIPIGSLWNEVIGRAFSNDFHQGLQSLRNYILLTLNISTEEYDRRLTTVVHEWNHVLKAFANHRIVVSRKALYNIDIDDPK</sequence>